<protein>
    <recommendedName>
        <fullName evidence="1">catechol O-methyltransferase</fullName>
        <ecNumber evidence="1">2.1.1.6</ecNumber>
    </recommendedName>
</protein>
<reference evidence="10" key="1">
    <citation type="submission" date="2022-03" db="EMBL/GenBank/DDBJ databases">
        <authorList>
            <person name="Alioto T."/>
            <person name="Alioto T."/>
            <person name="Gomez Garrido J."/>
        </authorList>
    </citation>
    <scope>NUCLEOTIDE SEQUENCE</scope>
</reference>
<feature type="region of interest" description="Disordered" evidence="8">
    <location>
        <begin position="241"/>
        <end position="262"/>
    </location>
</feature>
<dbReference type="PANTHER" id="PTHR43836:SF10">
    <property type="entry name" value="CATECHOL O-METHYLTRANSFERASE B"/>
    <property type="match status" value="1"/>
</dbReference>
<dbReference type="AlphaFoldDB" id="A0AAD1T2L9"/>
<keyword evidence="3" id="KW-0808">Transferase</keyword>
<name>A0AAD1T2L9_PELCU</name>
<evidence type="ECO:0000256" key="9">
    <source>
        <dbReference type="SAM" id="Phobius"/>
    </source>
</evidence>
<dbReference type="GO" id="GO:0042417">
    <property type="term" value="P:dopamine metabolic process"/>
    <property type="evidence" value="ECO:0007669"/>
    <property type="project" value="TreeGrafter"/>
</dbReference>
<evidence type="ECO:0000256" key="7">
    <source>
        <dbReference type="ARBA" id="ARBA00023453"/>
    </source>
</evidence>
<feature type="region of interest" description="Disordered" evidence="8">
    <location>
        <begin position="187"/>
        <end position="212"/>
    </location>
</feature>
<evidence type="ECO:0000256" key="2">
    <source>
        <dbReference type="ARBA" id="ARBA00022603"/>
    </source>
</evidence>
<evidence type="ECO:0000256" key="3">
    <source>
        <dbReference type="ARBA" id="ARBA00022679"/>
    </source>
</evidence>
<sequence length="370" mass="41606">MLSVLYSMPSVCPVFHAIYLSCIPDSPTMLSVALSLGAVLVFLLLLVVQRVRTEGAWALWWHDNYLEKLKDFLSGTTRPVRMLRHVQKVAEHGDAQSVLAAVDSYCSNVEWAMNVGDLKGQILDAVVLETRPRYVLELGTYCAYSTVRMGRLLPPGARLISIEMNPDYAQVARKILHHAGLDTQLTLISSDSPSPSCTQGEQPAEGTEQPSAQRRWRLQEALIYTTLHCLQLPLQLFSRNPPNPLGSSLPRDRSSERQQPGKLQTCKVEILVGSTSDLIPQLKKKLDIDTFDFVFIDHWKVSYLKDTKLLEECDLLRPGSVLLADNVICPGAPEYLHYVRTSPRYESQYFPSQLEYLQVEDGMEKSVFLG</sequence>
<dbReference type="Gene3D" id="3.40.50.150">
    <property type="entry name" value="Vaccinia Virus protein VP39"/>
    <property type="match status" value="2"/>
</dbReference>
<dbReference type="PANTHER" id="PTHR43836">
    <property type="entry name" value="CATECHOL O-METHYLTRANSFERASE 1-RELATED"/>
    <property type="match status" value="1"/>
</dbReference>
<keyword evidence="9" id="KW-1133">Transmembrane helix</keyword>
<evidence type="ECO:0000313" key="11">
    <source>
        <dbReference type="Proteomes" id="UP001295444"/>
    </source>
</evidence>
<dbReference type="GO" id="GO:0042424">
    <property type="term" value="P:catecholamine catabolic process"/>
    <property type="evidence" value="ECO:0007669"/>
    <property type="project" value="TreeGrafter"/>
</dbReference>
<dbReference type="EMBL" id="OW240920">
    <property type="protein sequence ID" value="CAH2317074.1"/>
    <property type="molecule type" value="Genomic_DNA"/>
</dbReference>
<dbReference type="InterPro" id="IPR002935">
    <property type="entry name" value="SAM_O-MeTrfase"/>
</dbReference>
<dbReference type="GO" id="GO:0032259">
    <property type="term" value="P:methylation"/>
    <property type="evidence" value="ECO:0007669"/>
    <property type="project" value="UniProtKB-KW"/>
</dbReference>
<keyword evidence="9" id="KW-0472">Membrane</keyword>
<comment type="similarity">
    <text evidence="7">Belongs to the class I-like SAM-binding methyltransferase superfamily. Cation-dependent O-methyltransferase family.</text>
</comment>
<evidence type="ECO:0000313" key="10">
    <source>
        <dbReference type="EMBL" id="CAH2317074.1"/>
    </source>
</evidence>
<keyword evidence="2" id="KW-0489">Methyltransferase</keyword>
<dbReference type="GO" id="GO:0016206">
    <property type="term" value="F:catechol O-methyltransferase activity"/>
    <property type="evidence" value="ECO:0007669"/>
    <property type="project" value="UniProtKB-EC"/>
</dbReference>
<keyword evidence="5" id="KW-0531">Neurotransmitter degradation</keyword>
<keyword evidence="11" id="KW-1185">Reference proteome</keyword>
<organism evidence="10 11">
    <name type="scientific">Pelobates cultripes</name>
    <name type="common">Western spadefoot toad</name>
    <dbReference type="NCBI Taxonomy" id="61616"/>
    <lineage>
        <taxon>Eukaryota</taxon>
        <taxon>Metazoa</taxon>
        <taxon>Chordata</taxon>
        <taxon>Craniata</taxon>
        <taxon>Vertebrata</taxon>
        <taxon>Euteleostomi</taxon>
        <taxon>Amphibia</taxon>
        <taxon>Batrachia</taxon>
        <taxon>Anura</taxon>
        <taxon>Pelobatoidea</taxon>
        <taxon>Pelobatidae</taxon>
        <taxon>Pelobates</taxon>
    </lineage>
</organism>
<dbReference type="SUPFAM" id="SSF53335">
    <property type="entry name" value="S-adenosyl-L-methionine-dependent methyltransferases"/>
    <property type="match status" value="2"/>
</dbReference>
<evidence type="ECO:0000256" key="5">
    <source>
        <dbReference type="ARBA" id="ARBA00022867"/>
    </source>
</evidence>
<dbReference type="Proteomes" id="UP001295444">
    <property type="component" value="Chromosome 09"/>
</dbReference>
<dbReference type="InterPro" id="IPR029063">
    <property type="entry name" value="SAM-dependent_MTases_sf"/>
</dbReference>
<dbReference type="EC" id="2.1.1.6" evidence="1"/>
<feature type="compositionally biased region" description="Polar residues" evidence="8">
    <location>
        <begin position="187"/>
        <end position="201"/>
    </location>
</feature>
<proteinExistence type="inferred from homology"/>
<accession>A0AAD1T2L9</accession>
<evidence type="ECO:0000256" key="8">
    <source>
        <dbReference type="SAM" id="MobiDB-lite"/>
    </source>
</evidence>
<keyword evidence="4" id="KW-0949">S-adenosyl-L-methionine</keyword>
<feature type="transmembrane region" description="Helical" evidence="9">
    <location>
        <begin position="29"/>
        <end position="48"/>
    </location>
</feature>
<keyword evidence="6" id="KW-0128">Catecholamine metabolism</keyword>
<dbReference type="GO" id="GO:0032502">
    <property type="term" value="P:developmental process"/>
    <property type="evidence" value="ECO:0007669"/>
    <property type="project" value="TreeGrafter"/>
</dbReference>
<dbReference type="PROSITE" id="PS51682">
    <property type="entry name" value="SAM_OMT_I"/>
    <property type="match status" value="1"/>
</dbReference>
<dbReference type="Pfam" id="PF01596">
    <property type="entry name" value="Methyltransf_3"/>
    <property type="match status" value="1"/>
</dbReference>
<evidence type="ECO:0000256" key="4">
    <source>
        <dbReference type="ARBA" id="ARBA00022691"/>
    </source>
</evidence>
<evidence type="ECO:0000256" key="1">
    <source>
        <dbReference type="ARBA" id="ARBA00012880"/>
    </source>
</evidence>
<evidence type="ECO:0000256" key="6">
    <source>
        <dbReference type="ARBA" id="ARBA00022939"/>
    </source>
</evidence>
<keyword evidence="9" id="KW-0812">Transmembrane</keyword>
<gene>
    <name evidence="10" type="ORF">PECUL_23A022961</name>
</gene>